<dbReference type="PROSITE" id="PS00198">
    <property type="entry name" value="4FE4S_FER_1"/>
    <property type="match status" value="1"/>
</dbReference>
<evidence type="ECO:0000256" key="9">
    <source>
        <dbReference type="RuleBase" id="RU365098"/>
    </source>
</evidence>
<dbReference type="PANTHER" id="PTHR42859:SF2">
    <property type="entry name" value="FERREDOXIN"/>
    <property type="match status" value="1"/>
</dbReference>
<organism evidence="11 12">
    <name type="scientific">Nannocystis pusilla</name>
    <dbReference type="NCBI Taxonomy" id="889268"/>
    <lineage>
        <taxon>Bacteria</taxon>
        <taxon>Pseudomonadati</taxon>
        <taxon>Myxococcota</taxon>
        <taxon>Polyangia</taxon>
        <taxon>Nannocystales</taxon>
        <taxon>Nannocystaceae</taxon>
        <taxon>Nannocystis</taxon>
    </lineage>
</organism>
<evidence type="ECO:0000256" key="3">
    <source>
        <dbReference type="ARBA" id="ARBA00022448"/>
    </source>
</evidence>
<evidence type="ECO:0000313" key="11">
    <source>
        <dbReference type="EMBL" id="MCY1011612.1"/>
    </source>
</evidence>
<evidence type="ECO:0000256" key="2">
    <source>
        <dbReference type="ARBA" id="ARBA00001966"/>
    </source>
</evidence>
<keyword evidence="5 9" id="KW-0479">Metal-binding</keyword>
<evidence type="ECO:0000313" key="12">
    <source>
        <dbReference type="Proteomes" id="UP001150924"/>
    </source>
</evidence>
<dbReference type="Proteomes" id="UP001150924">
    <property type="component" value="Unassembled WGS sequence"/>
</dbReference>
<dbReference type="InterPro" id="IPR000813">
    <property type="entry name" value="7Fe_ferredoxin"/>
</dbReference>
<feature type="domain" description="4Fe-4S ferredoxin-type" evidence="10">
    <location>
        <begin position="27"/>
        <end position="59"/>
    </location>
</feature>
<dbReference type="Gene3D" id="3.30.70.20">
    <property type="match status" value="1"/>
</dbReference>
<evidence type="ECO:0000256" key="1">
    <source>
        <dbReference type="ARBA" id="ARBA00001927"/>
    </source>
</evidence>
<comment type="function">
    <text evidence="9">Ferredoxins are iron-sulfur proteins that transfer electrons in a wide variety of metabolic reactions.</text>
</comment>
<gene>
    <name evidence="11" type="ORF">OV079_39840</name>
</gene>
<keyword evidence="12" id="KW-1185">Reference proteome</keyword>
<dbReference type="SUPFAM" id="SSF54862">
    <property type="entry name" value="4Fe-4S ferredoxins"/>
    <property type="match status" value="1"/>
</dbReference>
<protein>
    <recommendedName>
        <fullName evidence="9">Ferredoxin</fullName>
    </recommendedName>
</protein>
<dbReference type="GO" id="GO:0051539">
    <property type="term" value="F:4 iron, 4 sulfur cluster binding"/>
    <property type="evidence" value="ECO:0007669"/>
    <property type="project" value="UniProtKB-UniRule"/>
</dbReference>
<evidence type="ECO:0000256" key="6">
    <source>
        <dbReference type="ARBA" id="ARBA00022982"/>
    </source>
</evidence>
<keyword evidence="4 9" id="KW-0004">4Fe-4S</keyword>
<evidence type="ECO:0000256" key="7">
    <source>
        <dbReference type="ARBA" id="ARBA00023004"/>
    </source>
</evidence>
<dbReference type="GO" id="GO:0046872">
    <property type="term" value="F:metal ion binding"/>
    <property type="evidence" value="ECO:0007669"/>
    <property type="project" value="UniProtKB-UniRule"/>
</dbReference>
<dbReference type="Pfam" id="PF00037">
    <property type="entry name" value="Fer4"/>
    <property type="match status" value="1"/>
</dbReference>
<comment type="caution">
    <text evidence="11">The sequence shown here is derived from an EMBL/GenBank/DDBJ whole genome shotgun (WGS) entry which is preliminary data.</text>
</comment>
<dbReference type="InterPro" id="IPR017896">
    <property type="entry name" value="4Fe4S_Fe-S-bd"/>
</dbReference>
<dbReference type="PRINTS" id="PR00354">
    <property type="entry name" value="7FE8SFRDOXIN"/>
</dbReference>
<dbReference type="AlphaFoldDB" id="A0A9X3EWH1"/>
<comment type="cofactor">
    <cofactor evidence="1">
        <name>[3Fe-4S] cluster</name>
        <dbReference type="ChEBI" id="CHEBI:21137"/>
    </cofactor>
</comment>
<keyword evidence="3 9" id="KW-0813">Transport</keyword>
<comment type="cofactor">
    <cofactor evidence="2 9">
        <name>[4Fe-4S] cluster</name>
        <dbReference type="ChEBI" id="CHEBI:49883"/>
    </cofactor>
</comment>
<feature type="domain" description="4Fe-4S ferredoxin-type" evidence="10">
    <location>
        <begin position="77"/>
        <end position="106"/>
    </location>
</feature>
<keyword evidence="8 9" id="KW-0411">Iron-sulfur</keyword>
<keyword evidence="6 9" id="KW-0249">Electron transport</keyword>
<dbReference type="InterPro" id="IPR017900">
    <property type="entry name" value="4Fe4S_Fe_S_CS"/>
</dbReference>
<proteinExistence type="predicted"/>
<dbReference type="InterPro" id="IPR050294">
    <property type="entry name" value="RnfB_subfamily"/>
</dbReference>
<evidence type="ECO:0000256" key="8">
    <source>
        <dbReference type="ARBA" id="ARBA00023014"/>
    </source>
</evidence>
<reference evidence="11" key="1">
    <citation type="submission" date="2022-11" db="EMBL/GenBank/DDBJ databases">
        <title>Minimal conservation of predation-associated metabolite biosynthetic gene clusters underscores biosynthetic potential of Myxococcota including descriptions for ten novel species: Archangium lansinium sp. nov., Myxococcus landrumus sp. nov., Nannocystis bai.</title>
        <authorList>
            <person name="Ahearne A."/>
            <person name="Stevens C."/>
            <person name="Phillips K."/>
        </authorList>
    </citation>
    <scope>NUCLEOTIDE SEQUENCE</scope>
    <source>
        <strain evidence="11">Na p29</strain>
    </source>
</reference>
<evidence type="ECO:0000259" key="10">
    <source>
        <dbReference type="PROSITE" id="PS51379"/>
    </source>
</evidence>
<dbReference type="GO" id="GO:0009055">
    <property type="term" value="F:electron transfer activity"/>
    <property type="evidence" value="ECO:0007669"/>
    <property type="project" value="UniProtKB-UniRule"/>
</dbReference>
<evidence type="ECO:0000256" key="5">
    <source>
        <dbReference type="ARBA" id="ARBA00022723"/>
    </source>
</evidence>
<keyword evidence="7 9" id="KW-0408">Iron</keyword>
<sequence>MYLPWFFLVAGRREACWGQPAEEKFQTMPHVITRHCAGTCDTACAQACPIDCIHGPIADATLRSVPAAERGVRFPGVQLYIDPDECIDCGCCVAVCPVSAIHMDCDVPLELRDDIEANARFFGRRGR</sequence>
<dbReference type="RefSeq" id="WP_267774898.1">
    <property type="nucleotide sequence ID" value="NZ_JAPNKE010000002.1"/>
</dbReference>
<name>A0A9X3EWH1_9BACT</name>
<dbReference type="EMBL" id="JAPNKE010000002">
    <property type="protein sequence ID" value="MCY1011612.1"/>
    <property type="molecule type" value="Genomic_DNA"/>
</dbReference>
<dbReference type="PROSITE" id="PS51379">
    <property type="entry name" value="4FE4S_FER_2"/>
    <property type="match status" value="2"/>
</dbReference>
<evidence type="ECO:0000256" key="4">
    <source>
        <dbReference type="ARBA" id="ARBA00022485"/>
    </source>
</evidence>
<dbReference type="PANTHER" id="PTHR42859">
    <property type="entry name" value="OXIDOREDUCTASE"/>
    <property type="match status" value="1"/>
</dbReference>
<accession>A0A9X3EWH1</accession>